<dbReference type="Proteomes" id="UP000198552">
    <property type="component" value="Unassembled WGS sequence"/>
</dbReference>
<name>A0A1G9NY05_9BURK</name>
<evidence type="ECO:0008006" key="4">
    <source>
        <dbReference type="Google" id="ProtNLM"/>
    </source>
</evidence>
<evidence type="ECO:0000313" key="3">
    <source>
        <dbReference type="Proteomes" id="UP000198552"/>
    </source>
</evidence>
<gene>
    <name evidence="2" type="ORF">SAMN05428957_10159</name>
</gene>
<dbReference type="OrthoDB" id="6751304at2"/>
<dbReference type="RefSeq" id="WP_091565249.1">
    <property type="nucleotide sequence ID" value="NZ_FNHP01000001.1"/>
</dbReference>
<evidence type="ECO:0000256" key="1">
    <source>
        <dbReference type="SAM" id="SignalP"/>
    </source>
</evidence>
<dbReference type="AlphaFoldDB" id="A0A1G9NY05"/>
<protein>
    <recommendedName>
        <fullName evidence="4">Sigma E regulatory protein, MucB/RseB</fullName>
    </recommendedName>
</protein>
<keyword evidence="1" id="KW-0732">Signal</keyword>
<feature type="signal peptide" evidence="1">
    <location>
        <begin position="1"/>
        <end position="24"/>
    </location>
</feature>
<reference evidence="3" key="1">
    <citation type="submission" date="2016-10" db="EMBL/GenBank/DDBJ databases">
        <authorList>
            <person name="Varghese N."/>
            <person name="Submissions S."/>
        </authorList>
    </citation>
    <scope>NUCLEOTIDE SEQUENCE [LARGE SCALE GENOMIC DNA]</scope>
    <source>
        <strain evidence="3">EPL6</strain>
    </source>
</reference>
<keyword evidence="3" id="KW-1185">Reference proteome</keyword>
<feature type="chain" id="PRO_5011484257" description="Sigma E regulatory protein, MucB/RseB" evidence="1">
    <location>
        <begin position="25"/>
        <end position="459"/>
    </location>
</feature>
<evidence type="ECO:0000313" key="2">
    <source>
        <dbReference type="EMBL" id="SDL91234.1"/>
    </source>
</evidence>
<dbReference type="Pfam" id="PF07044">
    <property type="entry name" value="DUF1329"/>
    <property type="match status" value="1"/>
</dbReference>
<accession>A0A1G9NY05</accession>
<sequence>MKSMMRKTPMALAALLVLAGTAWAKVPAAEADKLGKELNCNGGIKAGNKDGTIPEFTGKYVGKLPGVDQPKHSGAHPVDIYANEKPLFVITAENMDKYADKLSDGQKAMLKKYPTTYKMPVYPGHRDFAYPEDVCAVVKKNALEAELIDDGLAVKAGMGGIPFPIPQNGNEALWNNLIPARAFTESITRDVANVLSDGSIAWGRQENRNLDETSTPANRGKPVEGRMAYSMTRALLPEREKGGVTNSTEPLNFKKDKRLAWSYDAGTRRVRQVPEYGFDQPLAGSGGKMTIDSDRLFNGSPERYNWKLLGRKEMFIPANAYKIHEKTVKYKDLLTPNHANPDFMRYELRRVWAVEGNLKDNYRHLYGKRVLFLDEDTGQAVASDMYDSRGQLWQHALINYYYTPDINAWHAGTSFYYDLNSGSYIGYNLFQERPTGPVLNKGDLDPSMFTPQAARNMGT</sequence>
<organism evidence="2 3">
    <name type="scientific">Oryzisolibacter propanilivorax</name>
    <dbReference type="NCBI Taxonomy" id="1527607"/>
    <lineage>
        <taxon>Bacteria</taxon>
        <taxon>Pseudomonadati</taxon>
        <taxon>Pseudomonadota</taxon>
        <taxon>Betaproteobacteria</taxon>
        <taxon>Burkholderiales</taxon>
        <taxon>Comamonadaceae</taxon>
        <taxon>Oryzisolibacter</taxon>
    </lineage>
</organism>
<dbReference type="Gene3D" id="2.50.20.10">
    <property type="entry name" value="Lipoprotein localisation LolA/LolB/LppX"/>
    <property type="match status" value="1"/>
</dbReference>
<dbReference type="InterPro" id="IPR010752">
    <property type="entry name" value="DUF1329"/>
</dbReference>
<dbReference type="STRING" id="1527607.SAMN05428957_10159"/>
<dbReference type="CDD" id="cd16329">
    <property type="entry name" value="LolA_like"/>
    <property type="match status" value="1"/>
</dbReference>
<proteinExistence type="predicted"/>
<dbReference type="EMBL" id="FNHP01000001">
    <property type="protein sequence ID" value="SDL91234.1"/>
    <property type="molecule type" value="Genomic_DNA"/>
</dbReference>